<dbReference type="SUPFAM" id="SSF50494">
    <property type="entry name" value="Trypsin-like serine proteases"/>
    <property type="match status" value="1"/>
</dbReference>
<organism evidence="9 10">
    <name type="scientific">Heterodera trifolii</name>
    <dbReference type="NCBI Taxonomy" id="157864"/>
    <lineage>
        <taxon>Eukaryota</taxon>
        <taxon>Metazoa</taxon>
        <taxon>Ecdysozoa</taxon>
        <taxon>Nematoda</taxon>
        <taxon>Chromadorea</taxon>
        <taxon>Rhabditida</taxon>
        <taxon>Tylenchina</taxon>
        <taxon>Tylenchomorpha</taxon>
        <taxon>Tylenchoidea</taxon>
        <taxon>Heteroderidae</taxon>
        <taxon>Heteroderinae</taxon>
        <taxon>Heterodera</taxon>
    </lineage>
</organism>
<reference evidence="9 10" key="1">
    <citation type="submission" date="2024-10" db="EMBL/GenBank/DDBJ databases">
        <authorList>
            <person name="Kim D."/>
        </authorList>
    </citation>
    <scope>NUCLEOTIDE SEQUENCE [LARGE SCALE GENOMIC DNA]</scope>
    <source>
        <strain evidence="9">BH-2024</strain>
    </source>
</reference>
<dbReference type="PROSITE" id="PS51352">
    <property type="entry name" value="THIOREDOXIN_2"/>
    <property type="match status" value="1"/>
</dbReference>
<dbReference type="AlphaFoldDB" id="A0ABD2MD90"/>
<dbReference type="InterPro" id="IPR043504">
    <property type="entry name" value="Peptidase_S1_PA_chymotrypsin"/>
</dbReference>
<evidence type="ECO:0000259" key="8">
    <source>
        <dbReference type="PROSITE" id="PS51352"/>
    </source>
</evidence>
<proteinExistence type="inferred from homology"/>
<comment type="caution">
    <text evidence="9">The sequence shown here is derived from an EMBL/GenBank/DDBJ whole genome shotgun (WGS) entry which is preliminary data.</text>
</comment>
<name>A0ABD2MD90_9BILA</name>
<evidence type="ECO:0000313" key="10">
    <source>
        <dbReference type="Proteomes" id="UP001620626"/>
    </source>
</evidence>
<evidence type="ECO:0000256" key="2">
    <source>
        <dbReference type="ARBA" id="ARBA00022737"/>
    </source>
</evidence>
<dbReference type="Gene3D" id="3.40.30.10">
    <property type="entry name" value="Glutaredoxin"/>
    <property type="match status" value="1"/>
</dbReference>
<protein>
    <recommendedName>
        <fullName evidence="1">protein-disulfide reductase</fullName>
        <ecNumber evidence="1">1.8.1.8</ecNumber>
    </recommendedName>
</protein>
<comment type="catalytic activity">
    <reaction evidence="7">
        <text>[protein]-dithiol + NADP(+) = [protein]-disulfide + NADPH + H(+)</text>
        <dbReference type="Rhea" id="RHEA:18753"/>
        <dbReference type="Rhea" id="RHEA-COMP:10593"/>
        <dbReference type="Rhea" id="RHEA-COMP:10594"/>
        <dbReference type="ChEBI" id="CHEBI:15378"/>
        <dbReference type="ChEBI" id="CHEBI:29950"/>
        <dbReference type="ChEBI" id="CHEBI:50058"/>
        <dbReference type="ChEBI" id="CHEBI:57783"/>
        <dbReference type="ChEBI" id="CHEBI:58349"/>
        <dbReference type="EC" id="1.8.1.8"/>
    </reaction>
</comment>
<dbReference type="SUPFAM" id="SSF52833">
    <property type="entry name" value="Thioredoxin-like"/>
    <property type="match status" value="1"/>
</dbReference>
<gene>
    <name evidence="9" type="ORF">niasHT_000642</name>
</gene>
<comment type="catalytic activity">
    <reaction evidence="6">
        <text>[protein]-dithiol + NAD(+) = [protein]-disulfide + NADH + H(+)</text>
        <dbReference type="Rhea" id="RHEA:18749"/>
        <dbReference type="Rhea" id="RHEA-COMP:10593"/>
        <dbReference type="Rhea" id="RHEA-COMP:10594"/>
        <dbReference type="ChEBI" id="CHEBI:15378"/>
        <dbReference type="ChEBI" id="CHEBI:29950"/>
        <dbReference type="ChEBI" id="CHEBI:50058"/>
        <dbReference type="ChEBI" id="CHEBI:57540"/>
        <dbReference type="ChEBI" id="CHEBI:57945"/>
        <dbReference type="EC" id="1.8.1.8"/>
    </reaction>
</comment>
<evidence type="ECO:0000256" key="4">
    <source>
        <dbReference type="ARBA" id="ARBA00023027"/>
    </source>
</evidence>
<keyword evidence="2" id="KW-0677">Repeat</keyword>
<evidence type="ECO:0000256" key="7">
    <source>
        <dbReference type="ARBA" id="ARBA00047804"/>
    </source>
</evidence>
<dbReference type="Proteomes" id="UP001620626">
    <property type="component" value="Unassembled WGS sequence"/>
</dbReference>
<evidence type="ECO:0000256" key="1">
    <source>
        <dbReference type="ARBA" id="ARBA00012612"/>
    </source>
</evidence>
<dbReference type="GO" id="GO:0047134">
    <property type="term" value="F:protein-disulfide reductase [NAD(P)H] activity"/>
    <property type="evidence" value="ECO:0007669"/>
    <property type="project" value="UniProtKB-EC"/>
</dbReference>
<evidence type="ECO:0000256" key="3">
    <source>
        <dbReference type="ARBA" id="ARBA00023002"/>
    </source>
</evidence>
<accession>A0ABD2MD90</accession>
<dbReference type="InterPro" id="IPR036249">
    <property type="entry name" value="Thioredoxin-like_sf"/>
</dbReference>
<dbReference type="PANTHER" id="PTHR13871:SF96">
    <property type="entry name" value="THIOREDOXIN DOMAIN-CONTAINING PROTEIN"/>
    <property type="match status" value="1"/>
</dbReference>
<evidence type="ECO:0000256" key="5">
    <source>
        <dbReference type="ARBA" id="ARBA00025782"/>
    </source>
</evidence>
<dbReference type="EC" id="1.8.1.8" evidence="1"/>
<dbReference type="InterPro" id="IPR052259">
    <property type="entry name" value="Nucleoredoxin-like"/>
</dbReference>
<sequence>MEEETGSSSSHIERMLAELKQLLYEKEKDLQNQITNAVFAEELHQKKIMSYWSDRVFMIQGTKLRGTAILLDNKNFITTAHLGLIHGRTYAVWQQGGLSYHADCCVVHNAIADFAVLHSKDAFNADLHIGTLTKGANFYLISYPLGSEVHGPRFSKGIIGQMAERELIGTPGSNQGSSGGAIINLAGELSGILIGSDLKLTVDAPLSEWIQSLFEIRHMVRHPFCNIGVLRKSDDNALMNGQLALKGCEIIALYFGAHMCPRCHEFMPVLKQFYNQFKKSPDAVPFEIVFVPFDRSEDEFRNSLCDLYDDWLYIPYGSVHIKSLAARFNIINWGVIPALVVLKQDGTLITMGGQADVQYSSASEAMAYWRSS</sequence>
<keyword evidence="10" id="KW-1185">Reference proteome</keyword>
<dbReference type="EMBL" id="JBICBT010000052">
    <property type="protein sequence ID" value="KAL3125037.1"/>
    <property type="molecule type" value="Genomic_DNA"/>
</dbReference>
<dbReference type="InterPro" id="IPR013766">
    <property type="entry name" value="Thioredoxin_domain"/>
</dbReference>
<comment type="similarity">
    <text evidence="5">Belongs to the nucleoredoxin family.</text>
</comment>
<keyword evidence="4" id="KW-0520">NAD</keyword>
<feature type="domain" description="Thioredoxin" evidence="8">
    <location>
        <begin position="198"/>
        <end position="372"/>
    </location>
</feature>
<evidence type="ECO:0000313" key="9">
    <source>
        <dbReference type="EMBL" id="KAL3125037.1"/>
    </source>
</evidence>
<dbReference type="InterPro" id="IPR012336">
    <property type="entry name" value="Thioredoxin-like_fold"/>
</dbReference>
<dbReference type="InterPro" id="IPR009003">
    <property type="entry name" value="Peptidase_S1_PA"/>
</dbReference>
<dbReference type="Pfam" id="PF13905">
    <property type="entry name" value="Thioredoxin_8"/>
    <property type="match status" value="1"/>
</dbReference>
<keyword evidence="3" id="KW-0560">Oxidoreductase</keyword>
<dbReference type="Gene3D" id="2.40.10.10">
    <property type="entry name" value="Trypsin-like serine proteases"/>
    <property type="match status" value="2"/>
</dbReference>
<dbReference type="PANTHER" id="PTHR13871">
    <property type="entry name" value="THIOREDOXIN"/>
    <property type="match status" value="1"/>
</dbReference>
<evidence type="ECO:0000256" key="6">
    <source>
        <dbReference type="ARBA" id="ARBA00047388"/>
    </source>
</evidence>